<dbReference type="Proteomes" id="UP000823927">
    <property type="component" value="Unassembled WGS sequence"/>
</dbReference>
<evidence type="ECO:0000313" key="2">
    <source>
        <dbReference type="Proteomes" id="UP000823927"/>
    </source>
</evidence>
<name>A0A9D1F3Q0_9FIRM</name>
<gene>
    <name evidence="1" type="ORF">IAB46_05045</name>
</gene>
<organism evidence="1 2">
    <name type="scientific">Candidatus Scybalocola faecigallinarum</name>
    <dbReference type="NCBI Taxonomy" id="2840941"/>
    <lineage>
        <taxon>Bacteria</taxon>
        <taxon>Bacillati</taxon>
        <taxon>Bacillota</taxon>
        <taxon>Clostridia</taxon>
        <taxon>Lachnospirales</taxon>
        <taxon>Lachnospiraceae</taxon>
        <taxon>Lachnospiraceae incertae sedis</taxon>
        <taxon>Candidatus Scybalocola (ex Gilroy et al. 2021)</taxon>
    </lineage>
</organism>
<sequence>MILLDWQDLWAFKYIKAVDMEEFFRAMESPNPEAVQSYMEKYKKMSPQRQGALGYIGALAGISRHKGEHGSLIKYPFVRVKAKVEEYMIYKICKYAFKDQDTRLFYTDEAIRNDWTAARKLVSQITKLSRGLADVKAEYLGPFKSMDETDEQRRWGITFALRKRKISDRDIVRKMPECKEEFGEYVFIRPVREAGDCTNITNNRSIMGECAGNSCFVLAVDAGTD</sequence>
<reference evidence="1" key="2">
    <citation type="journal article" date="2021" name="PeerJ">
        <title>Extensive microbial diversity within the chicken gut microbiome revealed by metagenomics and culture.</title>
        <authorList>
            <person name="Gilroy R."/>
            <person name="Ravi A."/>
            <person name="Getino M."/>
            <person name="Pursley I."/>
            <person name="Horton D.L."/>
            <person name="Alikhan N.F."/>
            <person name="Baker D."/>
            <person name="Gharbi K."/>
            <person name="Hall N."/>
            <person name="Watson M."/>
            <person name="Adriaenssens E.M."/>
            <person name="Foster-Nyarko E."/>
            <person name="Jarju S."/>
            <person name="Secka A."/>
            <person name="Antonio M."/>
            <person name="Oren A."/>
            <person name="Chaudhuri R.R."/>
            <person name="La Ragione R."/>
            <person name="Hildebrand F."/>
            <person name="Pallen M.J."/>
        </authorList>
    </citation>
    <scope>NUCLEOTIDE SEQUENCE</scope>
    <source>
        <strain evidence="1">CHK178-757</strain>
    </source>
</reference>
<comment type="caution">
    <text evidence="1">The sequence shown here is derived from an EMBL/GenBank/DDBJ whole genome shotgun (WGS) entry which is preliminary data.</text>
</comment>
<reference evidence="1" key="1">
    <citation type="submission" date="2020-10" db="EMBL/GenBank/DDBJ databases">
        <authorList>
            <person name="Gilroy R."/>
        </authorList>
    </citation>
    <scope>NUCLEOTIDE SEQUENCE</scope>
    <source>
        <strain evidence="1">CHK178-757</strain>
    </source>
</reference>
<protein>
    <submittedName>
        <fullName evidence="1">Uncharacterized protein</fullName>
    </submittedName>
</protein>
<dbReference type="EMBL" id="DVIT01000019">
    <property type="protein sequence ID" value="HIS46926.1"/>
    <property type="molecule type" value="Genomic_DNA"/>
</dbReference>
<proteinExistence type="predicted"/>
<accession>A0A9D1F3Q0</accession>
<evidence type="ECO:0000313" key="1">
    <source>
        <dbReference type="EMBL" id="HIS46926.1"/>
    </source>
</evidence>
<dbReference type="AlphaFoldDB" id="A0A9D1F3Q0"/>